<dbReference type="InterPro" id="IPR024726">
    <property type="entry name" value="FhuF_C"/>
</dbReference>
<dbReference type="Proteomes" id="UP000077143">
    <property type="component" value="Chromosome"/>
</dbReference>
<dbReference type="KEGG" id="madi:A7U43_24710"/>
<gene>
    <name evidence="2" type="ORF">A7U43_24710</name>
</gene>
<name>A0A172USJ8_9MYCO</name>
<dbReference type="AlphaFoldDB" id="A0A172USJ8"/>
<proteinExistence type="predicted"/>
<evidence type="ECO:0000313" key="3">
    <source>
        <dbReference type="Proteomes" id="UP000077143"/>
    </source>
</evidence>
<dbReference type="OrthoDB" id="3290158at2"/>
<dbReference type="STRING" id="1682113.A7U43_24710"/>
<dbReference type="GO" id="GO:0051537">
    <property type="term" value="F:2 iron, 2 sulfur cluster binding"/>
    <property type="evidence" value="ECO:0007669"/>
    <property type="project" value="InterPro"/>
</dbReference>
<dbReference type="EMBL" id="CP015596">
    <property type="protein sequence ID" value="ANE82031.1"/>
    <property type="molecule type" value="Genomic_DNA"/>
</dbReference>
<organism evidence="2 3">
    <name type="scientific">Mycobacterium adipatum</name>
    <dbReference type="NCBI Taxonomy" id="1682113"/>
    <lineage>
        <taxon>Bacteria</taxon>
        <taxon>Bacillati</taxon>
        <taxon>Actinomycetota</taxon>
        <taxon>Actinomycetes</taxon>
        <taxon>Mycobacteriales</taxon>
        <taxon>Mycobacteriaceae</taxon>
        <taxon>Mycobacterium</taxon>
    </lineage>
</organism>
<protein>
    <recommendedName>
        <fullName evidence="1">Ferric siderophore reductase C-terminal domain-containing protein</fullName>
    </recommendedName>
</protein>
<keyword evidence="3" id="KW-1185">Reference proteome</keyword>
<sequence length="245" mass="25583">MTDTPAPVHRGECARYLDELSTLGGYFALPAHPDAQSQSLAGLFADDVVTDHVERTRDAIAASVGCPPERISLRMAASSLQLGVAARLLSPAIGGALCLGAVPVLDQRSLRWVPGAGHAPQFTVPAPVWQAVDAQTSAQVIAESVVPVLTELGARLNALLSLSPRITSGNLTSAANGAVTVLALSRPEQEAPGRALVRALASTEPLRGTGEFVDGRFRRRSCCLYYQAPRAGLCGDCVLIPDATP</sequence>
<feature type="domain" description="Ferric siderophore reductase C-terminal" evidence="1">
    <location>
        <begin position="219"/>
        <end position="239"/>
    </location>
</feature>
<accession>A0A172USJ8</accession>
<dbReference type="Pfam" id="PF11575">
    <property type="entry name" value="FhuF_C"/>
    <property type="match status" value="1"/>
</dbReference>
<evidence type="ECO:0000259" key="1">
    <source>
        <dbReference type="Pfam" id="PF11575"/>
    </source>
</evidence>
<dbReference type="RefSeq" id="WP_068000236.1">
    <property type="nucleotide sequence ID" value="NZ_CP015596.1"/>
</dbReference>
<evidence type="ECO:0000313" key="2">
    <source>
        <dbReference type="EMBL" id="ANE82031.1"/>
    </source>
</evidence>
<reference evidence="2 3" key="1">
    <citation type="submission" date="2016-05" db="EMBL/GenBank/DDBJ databases">
        <title>Complete genome sequence of a phthalic acid esters degrading Mycobacterium sp. YC-RL4.</title>
        <authorList>
            <person name="Ren L."/>
            <person name="Fan S."/>
            <person name="Ruth N."/>
            <person name="Jia Y."/>
            <person name="Wang J."/>
            <person name="Qiao C."/>
        </authorList>
    </citation>
    <scope>NUCLEOTIDE SEQUENCE [LARGE SCALE GENOMIC DNA]</scope>
    <source>
        <strain evidence="2 3">YC-RL4</strain>
    </source>
</reference>